<protein>
    <submittedName>
        <fullName evidence="5">ABC transporter, ATP-binding protein</fullName>
    </submittedName>
</protein>
<dbReference type="GO" id="GO:0005524">
    <property type="term" value="F:ATP binding"/>
    <property type="evidence" value="ECO:0007669"/>
    <property type="project" value="UniProtKB-KW"/>
</dbReference>
<dbReference type="GO" id="GO:0016887">
    <property type="term" value="F:ATP hydrolysis activity"/>
    <property type="evidence" value="ECO:0007669"/>
    <property type="project" value="InterPro"/>
</dbReference>
<organism evidence="5 6">
    <name type="scientific">Treponema vincentii ATCC 35580</name>
    <dbReference type="NCBI Taxonomy" id="596324"/>
    <lineage>
        <taxon>Bacteria</taxon>
        <taxon>Pseudomonadati</taxon>
        <taxon>Spirochaetota</taxon>
        <taxon>Spirochaetia</taxon>
        <taxon>Spirochaetales</taxon>
        <taxon>Treponemataceae</taxon>
        <taxon>Treponema</taxon>
    </lineage>
</organism>
<dbReference type="PANTHER" id="PTHR42711">
    <property type="entry name" value="ABC TRANSPORTER ATP-BINDING PROTEIN"/>
    <property type="match status" value="1"/>
</dbReference>
<feature type="domain" description="ABC transporter" evidence="4">
    <location>
        <begin position="20"/>
        <end position="255"/>
    </location>
</feature>
<evidence type="ECO:0000256" key="1">
    <source>
        <dbReference type="ARBA" id="ARBA00022448"/>
    </source>
</evidence>
<accession>C8PMG5</accession>
<reference evidence="5 6" key="1">
    <citation type="submission" date="2009-07" db="EMBL/GenBank/DDBJ databases">
        <authorList>
            <person name="Madupu R."/>
            <person name="Sebastian Y."/>
            <person name="Durkin A.S."/>
            <person name="Torralba M."/>
            <person name="Methe B."/>
            <person name="Sutton G.G."/>
            <person name="Strausberg R.L."/>
            <person name="Nelson K.E."/>
        </authorList>
    </citation>
    <scope>NUCLEOTIDE SEQUENCE [LARGE SCALE GENOMIC DNA]</scope>
    <source>
        <strain evidence="5 6">ATCC 35580</strain>
    </source>
</reference>
<keyword evidence="1" id="KW-0813">Transport</keyword>
<dbReference type="Pfam" id="PF00005">
    <property type="entry name" value="ABC_tran"/>
    <property type="match status" value="1"/>
</dbReference>
<comment type="caution">
    <text evidence="5">The sequence shown here is derived from an EMBL/GenBank/DDBJ whole genome shotgun (WGS) entry which is preliminary data.</text>
</comment>
<keyword evidence="2" id="KW-0547">Nucleotide-binding</keyword>
<evidence type="ECO:0000313" key="6">
    <source>
        <dbReference type="Proteomes" id="UP000004509"/>
    </source>
</evidence>
<dbReference type="OrthoDB" id="9775135at2"/>
<sequence length="323" mass="36974">MCEVISLQHVSKIYRIRKIENFADYFKFYKPKTVIHAVNDISFTIRQGESIGLLGENGSGKSSLLKIMTGIITPTTGHVRIFNVSPAIKRKQIVKRIAVVFGQRSQLIPDISAKESYKLLQHIYSIDQEKYEKNLKQMTEILDLASFIDQPVRTLSLGQKMRAEFCATCLHDPEIIFLDEPTLGMDVFTKDIVLRFLKDINKEKQTTLVFITHAVNDIIDVCNRICFIKSGALILDKKTAEIQVADAVDIVVTFDKHIHPSICDLPLNFELRDNVLTLHDINASEVGNIIYMLSRYGKLSDIKILQNSFEKYFKQVYHEYKNA</sequence>
<dbReference type="SMART" id="SM00382">
    <property type="entry name" value="AAA"/>
    <property type="match status" value="1"/>
</dbReference>
<evidence type="ECO:0000259" key="4">
    <source>
        <dbReference type="PROSITE" id="PS50893"/>
    </source>
</evidence>
<dbReference type="SUPFAM" id="SSF52540">
    <property type="entry name" value="P-loop containing nucleoside triphosphate hydrolases"/>
    <property type="match status" value="1"/>
</dbReference>
<dbReference type="EMBL" id="ACYH01000011">
    <property type="protein sequence ID" value="EEV21382.1"/>
    <property type="molecule type" value="Genomic_DNA"/>
</dbReference>
<dbReference type="InterPro" id="IPR027417">
    <property type="entry name" value="P-loop_NTPase"/>
</dbReference>
<proteinExistence type="predicted"/>
<dbReference type="GeneID" id="301461452"/>
<dbReference type="InterPro" id="IPR003439">
    <property type="entry name" value="ABC_transporter-like_ATP-bd"/>
</dbReference>
<name>C8PMG5_9SPIR</name>
<dbReference type="eggNOG" id="COG4586">
    <property type="taxonomic scope" value="Bacteria"/>
</dbReference>
<gene>
    <name evidence="5" type="ORF">TREVI0001_0579</name>
</gene>
<dbReference type="RefSeq" id="WP_006187711.1">
    <property type="nucleotide sequence ID" value="NZ_ACYH01000011.1"/>
</dbReference>
<dbReference type="InterPro" id="IPR050763">
    <property type="entry name" value="ABC_transporter_ATP-binding"/>
</dbReference>
<keyword evidence="3 5" id="KW-0067">ATP-binding</keyword>
<evidence type="ECO:0000313" key="5">
    <source>
        <dbReference type="EMBL" id="EEV21382.1"/>
    </source>
</evidence>
<dbReference type="PANTHER" id="PTHR42711:SF1">
    <property type="entry name" value="ABC-TRANSPORT PROTEIN, ATP-BINDING COMPONENT"/>
    <property type="match status" value="1"/>
</dbReference>
<dbReference type="STRING" id="596324.TREVI0001_0579"/>
<dbReference type="PROSITE" id="PS50893">
    <property type="entry name" value="ABC_TRANSPORTER_2"/>
    <property type="match status" value="1"/>
</dbReference>
<dbReference type="Proteomes" id="UP000004509">
    <property type="component" value="Unassembled WGS sequence"/>
</dbReference>
<evidence type="ECO:0000256" key="3">
    <source>
        <dbReference type="ARBA" id="ARBA00022840"/>
    </source>
</evidence>
<evidence type="ECO:0000256" key="2">
    <source>
        <dbReference type="ARBA" id="ARBA00022741"/>
    </source>
</evidence>
<dbReference type="InterPro" id="IPR003593">
    <property type="entry name" value="AAA+_ATPase"/>
</dbReference>
<dbReference type="AlphaFoldDB" id="C8PMG5"/>
<dbReference type="Gene3D" id="3.40.50.300">
    <property type="entry name" value="P-loop containing nucleotide triphosphate hydrolases"/>
    <property type="match status" value="1"/>
</dbReference>